<reference evidence="5 6" key="1">
    <citation type="submission" date="2016-04" db="EMBL/GenBank/DDBJ databases">
        <authorList>
            <person name="Evans L.H."/>
            <person name="Alamgir A."/>
            <person name="Owens N."/>
            <person name="Weber N.D."/>
            <person name="Virtaneva K."/>
            <person name="Barbian K."/>
            <person name="Babar A."/>
            <person name="Rosenke K."/>
        </authorList>
    </citation>
    <scope>NUCLEOTIDE SEQUENCE [LARGE SCALE GENOMIC DNA]</scope>
    <source>
        <strain evidence="5 6">IFM 0406</strain>
    </source>
</reference>
<evidence type="ECO:0000256" key="4">
    <source>
        <dbReference type="ARBA" id="ARBA00023186"/>
    </source>
</evidence>
<gene>
    <name evidence="5" type="ORF">AWN90_19260</name>
</gene>
<evidence type="ECO:0000313" key="5">
    <source>
        <dbReference type="EMBL" id="KZM75518.1"/>
    </source>
</evidence>
<evidence type="ECO:0000256" key="3">
    <source>
        <dbReference type="ARBA" id="ARBA00022490"/>
    </source>
</evidence>
<dbReference type="Pfam" id="PF14011">
    <property type="entry name" value="ESX-1_EspG"/>
    <property type="match status" value="1"/>
</dbReference>
<dbReference type="AlphaFoldDB" id="A0A164PG23"/>
<dbReference type="EMBL" id="LWGR01000003">
    <property type="protein sequence ID" value="KZM75518.1"/>
    <property type="molecule type" value="Genomic_DNA"/>
</dbReference>
<organism evidence="5 6">
    <name type="scientific">Nocardia terpenica</name>
    <dbReference type="NCBI Taxonomy" id="455432"/>
    <lineage>
        <taxon>Bacteria</taxon>
        <taxon>Bacillati</taxon>
        <taxon>Actinomycetota</taxon>
        <taxon>Actinomycetes</taxon>
        <taxon>Mycobacteriales</taxon>
        <taxon>Nocardiaceae</taxon>
        <taxon>Nocardia</taxon>
    </lineage>
</organism>
<accession>A0A164PG23</accession>
<keyword evidence="4" id="KW-0143">Chaperone</keyword>
<evidence type="ECO:0008006" key="7">
    <source>
        <dbReference type="Google" id="ProtNLM"/>
    </source>
</evidence>
<dbReference type="Proteomes" id="UP000076512">
    <property type="component" value="Unassembled WGS sequence"/>
</dbReference>
<keyword evidence="3" id="KW-0963">Cytoplasm</keyword>
<evidence type="ECO:0000256" key="1">
    <source>
        <dbReference type="ARBA" id="ARBA00004496"/>
    </source>
</evidence>
<comment type="subcellular location">
    <subcellularLocation>
        <location evidence="1">Cytoplasm</location>
    </subcellularLocation>
</comment>
<evidence type="ECO:0000313" key="6">
    <source>
        <dbReference type="Proteomes" id="UP000076512"/>
    </source>
</evidence>
<sequence>MRWTFTPDGFTHVWATETGRDRRPYPINLAPHGRAGTESARAALKLAERFPFNGDPDLTGTLRFIARTDVTTITAFGDRFTDGEQQPESILALGVAFSEWGAAVLANSETVTVVSCHARTVAKHLVTALGSAPAGGLAAMCEPRQAVLFPDPGQWQETDSSRRAKRLRQVLRRPIDARGYLTVTVLPEDEMSPPPQHRTWLDFTGDGRYLLTVGSDMSLIPVANEELAQYITRLAGHR</sequence>
<comment type="similarity">
    <text evidence="2">Belongs to the EspG family.</text>
</comment>
<dbReference type="STRING" id="455432.AWN90_19260"/>
<proteinExistence type="inferred from homology"/>
<comment type="caution">
    <text evidence="5">The sequence shown here is derived from an EMBL/GenBank/DDBJ whole genome shotgun (WGS) entry which is preliminary data.</text>
</comment>
<protein>
    <recommendedName>
        <fullName evidence="7">ESX secretion-associated protein EspG</fullName>
    </recommendedName>
</protein>
<dbReference type="RefSeq" id="WP_067583038.1">
    <property type="nucleotide sequence ID" value="NZ_JABMCZ010000001.1"/>
</dbReference>
<keyword evidence="6" id="KW-1185">Reference proteome</keyword>
<dbReference type="OrthoDB" id="4561761at2"/>
<evidence type="ECO:0000256" key="2">
    <source>
        <dbReference type="ARBA" id="ARBA00006411"/>
    </source>
</evidence>
<name>A0A164PG23_9NOCA</name>
<dbReference type="InterPro" id="IPR025734">
    <property type="entry name" value="EspG"/>
</dbReference>